<dbReference type="GeneID" id="42905981"/>
<name>A0A650AG60_9PEZI</name>
<dbReference type="EMBL" id="MK527108">
    <property type="protein sequence ID" value="QGN66659.1"/>
    <property type="molecule type" value="Genomic_DNA"/>
</dbReference>
<dbReference type="AlphaFoldDB" id="A0A650AG60"/>
<accession>A0A650AG60</accession>
<gene>
    <name evidence="1" type="primary">orf112</name>
</gene>
<dbReference type="RefSeq" id="YP_009722257.1">
    <property type="nucleotide sequence ID" value="NC_045397.1"/>
</dbReference>
<sequence length="112" mass="11914">MGPPATGRSPTAPPLLLHRTTRVVGGGGGLYLAGGAIKDEKGRPFSSFIFLVKKLKKKRNLNAAGGTLAPLVGGECSPFMANFVASLLRRRRILARKARGCYGVINNVSIYF</sequence>
<evidence type="ECO:0000313" key="1">
    <source>
        <dbReference type="EMBL" id="QGN66659.1"/>
    </source>
</evidence>
<geneLocation type="mitochondrion" evidence="1"/>
<reference evidence="1" key="1">
    <citation type="submission" date="2019-02" db="EMBL/GenBank/DDBJ databases">
        <title>The largest mitochondrial genome of Morchella importuna (272.2 kb) among fungi reservoir of numerous mitochondrial ORFs, repeatitive sequences and nuclear genome horizontal transfer.</title>
        <authorList>
            <person name="Liu W."/>
            <person name="Bian Y."/>
        </authorList>
    </citation>
    <scope>NUCLEOTIDE SEQUENCE</scope>
</reference>
<proteinExistence type="predicted"/>
<keyword evidence="1" id="KW-0496">Mitochondrion</keyword>
<protein>
    <submittedName>
        <fullName evidence="1">Uncharacterized protein</fullName>
    </submittedName>
</protein>
<organism evidence="1">
    <name type="scientific">Morchella importuna</name>
    <dbReference type="NCBI Taxonomy" id="1174673"/>
    <lineage>
        <taxon>Eukaryota</taxon>
        <taxon>Fungi</taxon>
        <taxon>Dikarya</taxon>
        <taxon>Ascomycota</taxon>
        <taxon>Pezizomycotina</taxon>
        <taxon>Pezizomycetes</taxon>
        <taxon>Pezizales</taxon>
        <taxon>Morchellaceae</taxon>
        <taxon>Morchella</taxon>
    </lineage>
</organism>